<accession>A0A4Y8UIJ6</accession>
<feature type="transmembrane region" description="Helical" evidence="12">
    <location>
        <begin position="12"/>
        <end position="32"/>
    </location>
</feature>
<dbReference type="InterPro" id="IPR005495">
    <property type="entry name" value="LptG/LptF_permease"/>
</dbReference>
<evidence type="ECO:0000256" key="6">
    <source>
        <dbReference type="ARBA" id="ARBA00022475"/>
    </source>
</evidence>
<keyword evidence="6" id="KW-1003">Cell membrane</keyword>
<evidence type="ECO:0000313" key="13">
    <source>
        <dbReference type="EMBL" id="TFH68655.1"/>
    </source>
</evidence>
<evidence type="ECO:0000256" key="1">
    <source>
        <dbReference type="ARBA" id="ARBA00002265"/>
    </source>
</evidence>
<name>A0A4Y8UIJ6_9GAMM</name>
<evidence type="ECO:0000256" key="10">
    <source>
        <dbReference type="ARBA" id="ARBA00023136"/>
    </source>
</evidence>
<comment type="subunit">
    <text evidence="11">Component of the lipopolysaccharide transport and assembly complex. The LptBFG transporter is composed of two ATP-binding proteins (LptB) and two transmembrane proteins (LptF and LptG).</text>
</comment>
<sequence length="379" mass="42297">MIIFRYLSRELLANTFAVCTVLMLVLLSGRFVRYLGQAVAGDLEPGVIFAILGYRIPDFIQMTLPLAFFMAVMLTFGRLYVESEMSVLRSCGISERRLLGYTLVVGTGIALLVAWLSFVVAPSGTAKYLELYTAQQQKSELDQLSAQRFYSLDKGSLVAYVGAVEEDRALRELFMAMFRPAVDSSGRALQSLVLVRAERGQQLRDSASGDDYLVLENGVRVEGQPGSREFRLTQFEQYGTRLESDQRSERRPDIDALSSAELLNQPPSSLRDEYRATWYWRLALPLLVLVVALLAVPLARTDPRKGRFGRLLPAIILYFIYLVALNAVRGSAASGGLSPLWGFALVHGLFVALALLLFFIGRLQLSRLPKRPLWLGGQR</sequence>
<dbReference type="AlphaFoldDB" id="A0A4Y8UIJ6"/>
<dbReference type="InterPro" id="IPR030922">
    <property type="entry name" value="LptF"/>
</dbReference>
<reference evidence="13 14" key="1">
    <citation type="submission" date="2019-03" db="EMBL/GenBank/DDBJ databases">
        <title>Draft genome of Gammaproteobacteria bacterium LSUCC0057, a member of the SAR92 clade.</title>
        <authorList>
            <person name="Lanclos V.C."/>
            <person name="Doiron C."/>
            <person name="Henson M.W."/>
            <person name="Thrash J.C."/>
        </authorList>
    </citation>
    <scope>NUCLEOTIDE SEQUENCE [LARGE SCALE GENOMIC DNA]</scope>
    <source>
        <strain evidence="13 14">LSUCC0057</strain>
    </source>
</reference>
<keyword evidence="7" id="KW-0997">Cell inner membrane</keyword>
<keyword evidence="14" id="KW-1185">Reference proteome</keyword>
<keyword evidence="5" id="KW-0813">Transport</keyword>
<feature type="transmembrane region" description="Helical" evidence="12">
    <location>
        <begin position="59"/>
        <end position="77"/>
    </location>
</feature>
<evidence type="ECO:0000256" key="5">
    <source>
        <dbReference type="ARBA" id="ARBA00022448"/>
    </source>
</evidence>
<gene>
    <name evidence="13" type="primary">lptF</name>
    <name evidence="13" type="ORF">E3W66_01470</name>
</gene>
<feature type="transmembrane region" description="Helical" evidence="12">
    <location>
        <begin position="340"/>
        <end position="361"/>
    </location>
</feature>
<dbReference type="GO" id="GO:0055085">
    <property type="term" value="P:transmembrane transport"/>
    <property type="evidence" value="ECO:0007669"/>
    <property type="project" value="InterPro"/>
</dbReference>
<evidence type="ECO:0000313" key="14">
    <source>
        <dbReference type="Proteomes" id="UP000298133"/>
    </source>
</evidence>
<proteinExistence type="inferred from homology"/>
<comment type="function">
    <text evidence="1">Part of the ABC transporter complex LptBFG involved in the translocation of lipopolysaccharide (LPS) from the inner membrane to the outer membrane.</text>
</comment>
<evidence type="ECO:0000256" key="8">
    <source>
        <dbReference type="ARBA" id="ARBA00022692"/>
    </source>
</evidence>
<feature type="transmembrane region" description="Helical" evidence="12">
    <location>
        <begin position="98"/>
        <end position="121"/>
    </location>
</feature>
<dbReference type="GO" id="GO:0015920">
    <property type="term" value="P:lipopolysaccharide transport"/>
    <property type="evidence" value="ECO:0007669"/>
    <property type="project" value="TreeGrafter"/>
</dbReference>
<dbReference type="EMBL" id="SPIA01000001">
    <property type="protein sequence ID" value="TFH68655.1"/>
    <property type="molecule type" value="Genomic_DNA"/>
</dbReference>
<evidence type="ECO:0000256" key="12">
    <source>
        <dbReference type="SAM" id="Phobius"/>
    </source>
</evidence>
<dbReference type="OrthoDB" id="9778062at2"/>
<dbReference type="PANTHER" id="PTHR33529:SF7">
    <property type="entry name" value="LIPOPOLYSACCHARIDE EXPORT SYSTEM PERMEASE PROTEIN LPTF"/>
    <property type="match status" value="1"/>
</dbReference>
<evidence type="ECO:0000256" key="2">
    <source>
        <dbReference type="ARBA" id="ARBA00004429"/>
    </source>
</evidence>
<dbReference type="PANTHER" id="PTHR33529">
    <property type="entry name" value="SLR0882 PROTEIN-RELATED"/>
    <property type="match status" value="1"/>
</dbReference>
<comment type="similarity">
    <text evidence="3">Belongs to the LptF/LptG family.</text>
</comment>
<feature type="transmembrane region" description="Helical" evidence="12">
    <location>
        <begin position="278"/>
        <end position="299"/>
    </location>
</feature>
<evidence type="ECO:0000256" key="9">
    <source>
        <dbReference type="ARBA" id="ARBA00022989"/>
    </source>
</evidence>
<keyword evidence="8 12" id="KW-0812">Transmembrane</keyword>
<dbReference type="Pfam" id="PF03739">
    <property type="entry name" value="LptF_LptG"/>
    <property type="match status" value="1"/>
</dbReference>
<evidence type="ECO:0000256" key="4">
    <source>
        <dbReference type="ARBA" id="ARBA00014213"/>
    </source>
</evidence>
<dbReference type="NCBIfam" id="TIGR04407">
    <property type="entry name" value="LptF_YjgP"/>
    <property type="match status" value="1"/>
</dbReference>
<comment type="subcellular location">
    <subcellularLocation>
        <location evidence="2">Cell inner membrane</location>
        <topology evidence="2">Multi-pass membrane protein</topology>
    </subcellularLocation>
</comment>
<keyword evidence="10 12" id="KW-0472">Membrane</keyword>
<feature type="transmembrane region" description="Helical" evidence="12">
    <location>
        <begin position="311"/>
        <end position="328"/>
    </location>
</feature>
<keyword evidence="9 12" id="KW-1133">Transmembrane helix</keyword>
<protein>
    <recommendedName>
        <fullName evidence="4">Lipopolysaccharide export system permease protein LptF</fullName>
    </recommendedName>
</protein>
<evidence type="ECO:0000256" key="11">
    <source>
        <dbReference type="ARBA" id="ARBA00026081"/>
    </source>
</evidence>
<dbReference type="GO" id="GO:0043190">
    <property type="term" value="C:ATP-binding cassette (ABC) transporter complex"/>
    <property type="evidence" value="ECO:0007669"/>
    <property type="project" value="InterPro"/>
</dbReference>
<dbReference type="Proteomes" id="UP000298133">
    <property type="component" value="Unassembled WGS sequence"/>
</dbReference>
<evidence type="ECO:0000256" key="3">
    <source>
        <dbReference type="ARBA" id="ARBA00007725"/>
    </source>
</evidence>
<organism evidence="13 14">
    <name type="scientific">Gammaproteobacteria bacterium LSUCC0057</name>
    <dbReference type="NCBI Taxonomy" id="2559237"/>
    <lineage>
        <taxon>Bacteria</taxon>
        <taxon>Pseudomonadati</taxon>
        <taxon>Pseudomonadota</taxon>
        <taxon>Gammaproteobacteria</taxon>
        <taxon>Cellvibrionales</taxon>
        <taxon>Porticoccaceae</taxon>
        <taxon>SAR92 clade</taxon>
    </lineage>
</organism>
<comment type="caution">
    <text evidence="13">The sequence shown here is derived from an EMBL/GenBank/DDBJ whole genome shotgun (WGS) entry which is preliminary data.</text>
</comment>
<evidence type="ECO:0000256" key="7">
    <source>
        <dbReference type="ARBA" id="ARBA00022519"/>
    </source>
</evidence>